<sequence length="156" mass="17742">MEETNSVVQHIRAFNRFYTDLIGLLNKNLLNSNYSLVEVRILYEIHIRESCQASQIMTAIHIDKSYLSRLLKKMEKADLIKKSPSAQDARAHLLTLTQKGREVFLKLNQASDKQIEGLISALSPKKQQAIVGHMQSIMNLLTINSAEHDSNSHQTE</sequence>
<dbReference type="PROSITE" id="PS50995">
    <property type="entry name" value="HTH_MARR_2"/>
    <property type="match status" value="1"/>
</dbReference>
<dbReference type="GO" id="GO:0006950">
    <property type="term" value="P:response to stress"/>
    <property type="evidence" value="ECO:0007669"/>
    <property type="project" value="TreeGrafter"/>
</dbReference>
<dbReference type="InterPro" id="IPR036390">
    <property type="entry name" value="WH_DNA-bd_sf"/>
</dbReference>
<reference evidence="2 3" key="1">
    <citation type="submission" date="2020-01" db="EMBL/GenBank/DDBJ databases">
        <authorList>
            <person name="Kim M.K."/>
        </authorList>
    </citation>
    <scope>NUCLEOTIDE SEQUENCE [LARGE SCALE GENOMIC DNA]</scope>
    <source>
        <strain evidence="2 3">172606-1</strain>
    </source>
</reference>
<dbReference type="Pfam" id="PF01047">
    <property type="entry name" value="MarR"/>
    <property type="match status" value="1"/>
</dbReference>
<evidence type="ECO:0000259" key="1">
    <source>
        <dbReference type="PROSITE" id="PS50995"/>
    </source>
</evidence>
<dbReference type="SMART" id="SM00347">
    <property type="entry name" value="HTH_MARR"/>
    <property type="match status" value="1"/>
</dbReference>
<dbReference type="RefSeq" id="WP_162442444.1">
    <property type="nucleotide sequence ID" value="NZ_CP048222.1"/>
</dbReference>
<dbReference type="KEGG" id="rhoz:GXP67_06795"/>
<dbReference type="AlphaFoldDB" id="A0A6C0GEJ1"/>
<dbReference type="EMBL" id="CP048222">
    <property type="protein sequence ID" value="QHT66386.1"/>
    <property type="molecule type" value="Genomic_DNA"/>
</dbReference>
<dbReference type="InterPro" id="IPR000835">
    <property type="entry name" value="HTH_MarR-typ"/>
</dbReference>
<proteinExistence type="predicted"/>
<dbReference type="InterPro" id="IPR036388">
    <property type="entry name" value="WH-like_DNA-bd_sf"/>
</dbReference>
<organism evidence="2 3">
    <name type="scientific">Rhodocytophaga rosea</name>
    <dbReference type="NCBI Taxonomy" id="2704465"/>
    <lineage>
        <taxon>Bacteria</taxon>
        <taxon>Pseudomonadati</taxon>
        <taxon>Bacteroidota</taxon>
        <taxon>Cytophagia</taxon>
        <taxon>Cytophagales</taxon>
        <taxon>Rhodocytophagaceae</taxon>
        <taxon>Rhodocytophaga</taxon>
    </lineage>
</organism>
<dbReference type="SUPFAM" id="SSF46785">
    <property type="entry name" value="Winged helix' DNA-binding domain"/>
    <property type="match status" value="1"/>
</dbReference>
<dbReference type="PANTHER" id="PTHR33164:SF43">
    <property type="entry name" value="HTH-TYPE TRANSCRIPTIONAL REPRESSOR YETL"/>
    <property type="match status" value="1"/>
</dbReference>
<name>A0A6C0GEJ1_9BACT</name>
<protein>
    <submittedName>
        <fullName evidence="2">Winged helix-turn-helix transcriptional regulator</fullName>
    </submittedName>
</protein>
<dbReference type="PRINTS" id="PR00598">
    <property type="entry name" value="HTHMARR"/>
</dbReference>
<dbReference type="Gene3D" id="1.10.10.10">
    <property type="entry name" value="Winged helix-like DNA-binding domain superfamily/Winged helix DNA-binding domain"/>
    <property type="match status" value="1"/>
</dbReference>
<feature type="domain" description="HTH marR-type" evidence="1">
    <location>
        <begin position="4"/>
        <end position="139"/>
    </location>
</feature>
<accession>A0A6C0GEJ1</accession>
<dbReference type="Proteomes" id="UP000480178">
    <property type="component" value="Chromosome"/>
</dbReference>
<dbReference type="PANTHER" id="PTHR33164">
    <property type="entry name" value="TRANSCRIPTIONAL REGULATOR, MARR FAMILY"/>
    <property type="match status" value="1"/>
</dbReference>
<evidence type="ECO:0000313" key="3">
    <source>
        <dbReference type="Proteomes" id="UP000480178"/>
    </source>
</evidence>
<gene>
    <name evidence="2" type="ORF">GXP67_06795</name>
</gene>
<keyword evidence="3" id="KW-1185">Reference proteome</keyword>
<dbReference type="GO" id="GO:0003700">
    <property type="term" value="F:DNA-binding transcription factor activity"/>
    <property type="evidence" value="ECO:0007669"/>
    <property type="project" value="InterPro"/>
</dbReference>
<dbReference type="InterPro" id="IPR039422">
    <property type="entry name" value="MarR/SlyA-like"/>
</dbReference>
<evidence type="ECO:0000313" key="2">
    <source>
        <dbReference type="EMBL" id="QHT66386.1"/>
    </source>
</evidence>